<dbReference type="EMBL" id="BGPR01000346">
    <property type="protein sequence ID" value="GBM14620.1"/>
    <property type="molecule type" value="Genomic_DNA"/>
</dbReference>
<gene>
    <name evidence="2" type="ORF">AVEN_97147_2</name>
</gene>
<evidence type="ECO:0000313" key="2">
    <source>
        <dbReference type="EMBL" id="GBM14620.1"/>
    </source>
</evidence>
<comment type="caution">
    <text evidence="2">The sequence shown here is derived from an EMBL/GenBank/DDBJ whole genome shotgun (WGS) entry which is preliminary data.</text>
</comment>
<feature type="compositionally biased region" description="Basic and acidic residues" evidence="1">
    <location>
        <begin position="159"/>
        <end position="169"/>
    </location>
</feature>
<evidence type="ECO:0000256" key="1">
    <source>
        <dbReference type="SAM" id="MobiDB-lite"/>
    </source>
</evidence>
<accession>A0A4Y2DD17</accession>
<feature type="compositionally biased region" description="Gly residues" evidence="1">
    <location>
        <begin position="115"/>
        <end position="130"/>
    </location>
</feature>
<feature type="compositionally biased region" description="Gly residues" evidence="1">
    <location>
        <begin position="47"/>
        <end position="76"/>
    </location>
</feature>
<dbReference type="Proteomes" id="UP000499080">
    <property type="component" value="Unassembled WGS sequence"/>
</dbReference>
<organism evidence="2 3">
    <name type="scientific">Araneus ventricosus</name>
    <name type="common">Orbweaver spider</name>
    <name type="synonym">Epeira ventricosa</name>
    <dbReference type="NCBI Taxonomy" id="182803"/>
    <lineage>
        <taxon>Eukaryota</taxon>
        <taxon>Metazoa</taxon>
        <taxon>Ecdysozoa</taxon>
        <taxon>Arthropoda</taxon>
        <taxon>Chelicerata</taxon>
        <taxon>Arachnida</taxon>
        <taxon>Araneae</taxon>
        <taxon>Araneomorphae</taxon>
        <taxon>Entelegynae</taxon>
        <taxon>Araneoidea</taxon>
        <taxon>Araneidae</taxon>
        <taxon>Araneus</taxon>
    </lineage>
</organism>
<evidence type="ECO:0000313" key="3">
    <source>
        <dbReference type="Proteomes" id="UP000499080"/>
    </source>
</evidence>
<sequence length="169" mass="17552">MDQRVGPGGVRTLWTRRSRSRWSQTLWTRRTRCAGPGEGPVMDVRNGVGGAPGGGPGAPGPGGAGVSPGGAPGAPGGSVWPRRTRRTRRSEPRTRSRRTFQVATRWSRALDQVGRSGGSPYGPGGVGPGGADDMDQQVGPGELEVGPGGSTWSSGEVILVDRRTSGQER</sequence>
<name>A0A4Y2DD17_ARAVE</name>
<protein>
    <submittedName>
        <fullName evidence="2">Uncharacterized protein</fullName>
    </submittedName>
</protein>
<keyword evidence="3" id="KW-1185">Reference proteome</keyword>
<dbReference type="AlphaFoldDB" id="A0A4Y2DD17"/>
<feature type="region of interest" description="Disordered" evidence="1">
    <location>
        <begin position="1"/>
        <end position="169"/>
    </location>
</feature>
<reference evidence="2 3" key="1">
    <citation type="journal article" date="2019" name="Sci. Rep.">
        <title>Orb-weaving spider Araneus ventricosus genome elucidates the spidroin gene catalogue.</title>
        <authorList>
            <person name="Kono N."/>
            <person name="Nakamura H."/>
            <person name="Ohtoshi R."/>
            <person name="Moran D.A.P."/>
            <person name="Shinohara A."/>
            <person name="Yoshida Y."/>
            <person name="Fujiwara M."/>
            <person name="Mori M."/>
            <person name="Tomita M."/>
            <person name="Arakawa K."/>
        </authorList>
    </citation>
    <scope>NUCLEOTIDE SEQUENCE [LARGE SCALE GENOMIC DNA]</scope>
</reference>
<proteinExistence type="predicted"/>